<proteinExistence type="predicted"/>
<evidence type="ECO:0000313" key="1">
    <source>
        <dbReference type="EMBL" id="ORZ06418.1"/>
    </source>
</evidence>
<dbReference type="EMBL" id="MCGE01000039">
    <property type="protein sequence ID" value="ORZ06418.1"/>
    <property type="molecule type" value="Genomic_DNA"/>
</dbReference>
<comment type="caution">
    <text evidence="1">The sequence shown here is derived from an EMBL/GenBank/DDBJ whole genome shotgun (WGS) entry which is preliminary data.</text>
</comment>
<gene>
    <name evidence="1" type="ORF">BCR42DRAFT_427114</name>
</gene>
<dbReference type="AlphaFoldDB" id="A0A1X2I003"/>
<evidence type="ECO:0000313" key="2">
    <source>
        <dbReference type="Proteomes" id="UP000193560"/>
    </source>
</evidence>
<dbReference type="Proteomes" id="UP000193560">
    <property type="component" value="Unassembled WGS sequence"/>
</dbReference>
<organism evidence="1 2">
    <name type="scientific">Absidia repens</name>
    <dbReference type="NCBI Taxonomy" id="90262"/>
    <lineage>
        <taxon>Eukaryota</taxon>
        <taxon>Fungi</taxon>
        <taxon>Fungi incertae sedis</taxon>
        <taxon>Mucoromycota</taxon>
        <taxon>Mucoromycotina</taxon>
        <taxon>Mucoromycetes</taxon>
        <taxon>Mucorales</taxon>
        <taxon>Cunninghamellaceae</taxon>
        <taxon>Absidia</taxon>
    </lineage>
</organism>
<keyword evidence="2" id="KW-1185">Reference proteome</keyword>
<name>A0A1X2I003_9FUNG</name>
<dbReference type="OrthoDB" id="2302247at2759"/>
<protein>
    <submittedName>
        <fullName evidence="1">Uncharacterized protein</fullName>
    </submittedName>
</protein>
<accession>A0A1X2I003</accession>
<sequence length="212" mass="24496">MLSVKLKLFEFISTKDKLVLLFMSGNWGTTNIGSMLPTFATSTITSNTKGLNFKLFKDNAPYNFDMLKEPAVTFHPPIIDKKKKNNFDHCHDLYCLHLKPKEYYKSVNADRNWYGDDLLLNIEILKRLDIIQEYTTKDNLATLDAIYIGLYEKDIMEPISMSGCCQDYYIILVGSLIKNKWILCPCVLGTSPYYRGGWTYHLNSDGHVFNIY</sequence>
<reference evidence="1 2" key="1">
    <citation type="submission" date="2016-07" db="EMBL/GenBank/DDBJ databases">
        <title>Pervasive Adenine N6-methylation of Active Genes in Fungi.</title>
        <authorList>
            <consortium name="DOE Joint Genome Institute"/>
            <person name="Mondo S.J."/>
            <person name="Dannebaum R.O."/>
            <person name="Kuo R.C."/>
            <person name="Labutti K."/>
            <person name="Haridas S."/>
            <person name="Kuo A."/>
            <person name="Salamov A."/>
            <person name="Ahrendt S.R."/>
            <person name="Lipzen A."/>
            <person name="Sullivan W."/>
            <person name="Andreopoulos W.B."/>
            <person name="Clum A."/>
            <person name="Lindquist E."/>
            <person name="Daum C."/>
            <person name="Ramamoorthy G.K."/>
            <person name="Gryganskyi A."/>
            <person name="Culley D."/>
            <person name="Magnuson J.K."/>
            <person name="James T.Y."/>
            <person name="O'Malley M.A."/>
            <person name="Stajich J.E."/>
            <person name="Spatafora J.W."/>
            <person name="Visel A."/>
            <person name="Grigoriev I.V."/>
        </authorList>
    </citation>
    <scope>NUCLEOTIDE SEQUENCE [LARGE SCALE GENOMIC DNA]</scope>
    <source>
        <strain evidence="1 2">NRRL 1336</strain>
    </source>
</reference>